<evidence type="ECO:0000256" key="2">
    <source>
        <dbReference type="SAM" id="SignalP"/>
    </source>
</evidence>
<feature type="signal peptide" evidence="2">
    <location>
        <begin position="1"/>
        <end position="29"/>
    </location>
</feature>
<evidence type="ECO:0000256" key="1">
    <source>
        <dbReference type="SAM" id="MobiDB-lite"/>
    </source>
</evidence>
<comment type="caution">
    <text evidence="3">The sequence shown here is derived from an EMBL/GenBank/DDBJ whole genome shotgun (WGS) entry which is preliminary data.</text>
</comment>
<proteinExistence type="predicted"/>
<evidence type="ECO:0000313" key="4">
    <source>
        <dbReference type="Proteomes" id="UP000623967"/>
    </source>
</evidence>
<reference evidence="3 4" key="1">
    <citation type="submission" date="2021-01" db="EMBL/GenBank/DDBJ databases">
        <title>Genome public.</title>
        <authorList>
            <person name="Liu C."/>
            <person name="Sun Q."/>
        </authorList>
    </citation>
    <scope>NUCLEOTIDE SEQUENCE [LARGE SCALE GENOMIC DNA]</scope>
    <source>
        <strain evidence="3 4">YIM B02564</strain>
    </source>
</reference>
<organism evidence="3 4">
    <name type="scientific">Neobacillus paridis</name>
    <dbReference type="NCBI Taxonomy" id="2803862"/>
    <lineage>
        <taxon>Bacteria</taxon>
        <taxon>Bacillati</taxon>
        <taxon>Bacillota</taxon>
        <taxon>Bacilli</taxon>
        <taxon>Bacillales</taxon>
        <taxon>Bacillaceae</taxon>
        <taxon>Neobacillus</taxon>
    </lineage>
</organism>
<dbReference type="EMBL" id="JAESWB010000134">
    <property type="protein sequence ID" value="MBL4952155.1"/>
    <property type="molecule type" value="Genomic_DNA"/>
</dbReference>
<feature type="region of interest" description="Disordered" evidence="1">
    <location>
        <begin position="55"/>
        <end position="75"/>
    </location>
</feature>
<accession>A0ABS1TQI4</accession>
<protein>
    <submittedName>
        <fullName evidence="3">Uncharacterized protein</fullName>
    </submittedName>
</protein>
<keyword evidence="4" id="KW-1185">Reference proteome</keyword>
<evidence type="ECO:0000313" key="3">
    <source>
        <dbReference type="EMBL" id="MBL4952155.1"/>
    </source>
</evidence>
<name>A0ABS1TQI4_9BACI</name>
<dbReference type="Proteomes" id="UP000623967">
    <property type="component" value="Unassembled WGS sequence"/>
</dbReference>
<dbReference type="RefSeq" id="WP_202653433.1">
    <property type="nucleotide sequence ID" value="NZ_JAESWB010000134.1"/>
</dbReference>
<sequence>MKWNKRIMALIVGASVAGVALMGAASANASVLKMQKAVDVPGKVQYLAPTLEVEKGGTPGVPSSGQSRLKQIIHP</sequence>
<gene>
    <name evidence="3" type="ORF">JK635_08010</name>
</gene>
<feature type="chain" id="PRO_5046975360" evidence="2">
    <location>
        <begin position="30"/>
        <end position="75"/>
    </location>
</feature>
<keyword evidence="2" id="KW-0732">Signal</keyword>